<feature type="region of interest" description="Disordered" evidence="10">
    <location>
        <begin position="782"/>
        <end position="862"/>
    </location>
</feature>
<evidence type="ECO:0000256" key="9">
    <source>
        <dbReference type="ARBA" id="ARBA00023136"/>
    </source>
</evidence>
<dbReference type="PROSITE" id="PS50929">
    <property type="entry name" value="ABC_TM1F"/>
    <property type="match status" value="1"/>
</dbReference>
<dbReference type="FunFam" id="3.40.50.300:FF:000163">
    <property type="entry name" value="Multidrug resistance-associated protein member 4"/>
    <property type="match status" value="1"/>
</dbReference>
<protein>
    <submittedName>
        <fullName evidence="14">Uncharacterized protein</fullName>
    </submittedName>
</protein>
<evidence type="ECO:0000256" key="2">
    <source>
        <dbReference type="ARBA" id="ARBA00009726"/>
    </source>
</evidence>
<feature type="compositionally biased region" description="Low complexity" evidence="10">
    <location>
        <begin position="845"/>
        <end position="858"/>
    </location>
</feature>
<dbReference type="InterPro" id="IPR036640">
    <property type="entry name" value="ABC1_TM_sf"/>
</dbReference>
<dbReference type="InterPro" id="IPR027417">
    <property type="entry name" value="P-loop_NTPase"/>
</dbReference>
<dbReference type="Pfam" id="PF00005">
    <property type="entry name" value="ABC_tran"/>
    <property type="match status" value="1"/>
</dbReference>
<feature type="compositionally biased region" description="Pro residues" evidence="10">
    <location>
        <begin position="78"/>
        <end position="88"/>
    </location>
</feature>
<dbReference type="CDD" id="cd03244">
    <property type="entry name" value="ABCC_MRP_domain2"/>
    <property type="match status" value="1"/>
</dbReference>
<keyword evidence="3" id="KW-0813">Transport</keyword>
<dbReference type="SUPFAM" id="SSF57997">
    <property type="entry name" value="Tropomyosin"/>
    <property type="match status" value="1"/>
</dbReference>
<dbReference type="PROSITE" id="PS00211">
    <property type="entry name" value="ABC_TRANSPORTER_1"/>
    <property type="match status" value="1"/>
</dbReference>
<feature type="compositionally biased region" description="Basic and acidic residues" evidence="10">
    <location>
        <begin position="824"/>
        <end position="833"/>
    </location>
</feature>
<evidence type="ECO:0000256" key="8">
    <source>
        <dbReference type="ARBA" id="ARBA00022989"/>
    </source>
</evidence>
<keyword evidence="7" id="KW-0067">ATP-binding</keyword>
<dbReference type="InterPro" id="IPR011527">
    <property type="entry name" value="ABC1_TM_dom"/>
</dbReference>
<feature type="transmembrane region" description="Helical" evidence="11">
    <location>
        <begin position="231"/>
        <end position="250"/>
    </location>
</feature>
<dbReference type="SUPFAM" id="SSF90123">
    <property type="entry name" value="ABC transporter transmembrane region"/>
    <property type="match status" value="1"/>
</dbReference>
<dbReference type="FunFam" id="1.20.1560.10:FF:000010">
    <property type="entry name" value="Multidrug resistance-associated ABC transporter"/>
    <property type="match status" value="1"/>
</dbReference>
<dbReference type="Gene3D" id="3.40.50.300">
    <property type="entry name" value="P-loop containing nucleotide triphosphate hydrolases"/>
    <property type="match status" value="1"/>
</dbReference>
<dbReference type="GO" id="GO:0005524">
    <property type="term" value="F:ATP binding"/>
    <property type="evidence" value="ECO:0007669"/>
    <property type="project" value="UniProtKB-KW"/>
</dbReference>
<evidence type="ECO:0000256" key="1">
    <source>
        <dbReference type="ARBA" id="ARBA00004128"/>
    </source>
</evidence>
<dbReference type="PROSITE" id="PS50893">
    <property type="entry name" value="ABC_TRANSPORTER_2"/>
    <property type="match status" value="1"/>
</dbReference>
<feature type="compositionally biased region" description="Low complexity" evidence="10">
    <location>
        <begin position="952"/>
        <end position="968"/>
    </location>
</feature>
<dbReference type="GO" id="GO:0005774">
    <property type="term" value="C:vacuolar membrane"/>
    <property type="evidence" value="ECO:0007669"/>
    <property type="project" value="UniProtKB-SubCell"/>
</dbReference>
<dbReference type="InterPro" id="IPR003593">
    <property type="entry name" value="AAA+_ATPase"/>
</dbReference>
<feature type="domain" description="ABC transmembrane type-1" evidence="13">
    <location>
        <begin position="216"/>
        <end position="472"/>
    </location>
</feature>
<keyword evidence="5" id="KW-0677">Repeat</keyword>
<evidence type="ECO:0000259" key="13">
    <source>
        <dbReference type="PROSITE" id="PS50929"/>
    </source>
</evidence>
<reference evidence="14" key="1">
    <citation type="submission" date="2021-01" db="EMBL/GenBank/DDBJ databases">
        <authorList>
            <person name="Corre E."/>
            <person name="Pelletier E."/>
            <person name="Niang G."/>
            <person name="Scheremetjew M."/>
            <person name="Finn R."/>
            <person name="Kale V."/>
            <person name="Holt S."/>
            <person name="Cochrane G."/>
            <person name="Meng A."/>
            <person name="Brown T."/>
            <person name="Cohen L."/>
        </authorList>
    </citation>
    <scope>NUCLEOTIDE SEQUENCE</scope>
    <source>
        <strain evidence="14">CCMP219</strain>
    </source>
</reference>
<feature type="compositionally biased region" description="Low complexity" evidence="10">
    <location>
        <begin position="978"/>
        <end position="1027"/>
    </location>
</feature>
<dbReference type="GO" id="GO:0016887">
    <property type="term" value="F:ATP hydrolysis activity"/>
    <property type="evidence" value="ECO:0007669"/>
    <property type="project" value="InterPro"/>
</dbReference>
<organism evidence="14">
    <name type="scientific">Chlamydomonas euryale</name>
    <dbReference type="NCBI Taxonomy" id="1486919"/>
    <lineage>
        <taxon>Eukaryota</taxon>
        <taxon>Viridiplantae</taxon>
        <taxon>Chlorophyta</taxon>
        <taxon>core chlorophytes</taxon>
        <taxon>Chlorophyceae</taxon>
        <taxon>CS clade</taxon>
        <taxon>Chlamydomonadales</taxon>
        <taxon>Chlamydomonadaceae</taxon>
        <taxon>Chlamydomonas</taxon>
    </lineage>
</organism>
<proteinExistence type="inferred from homology"/>
<dbReference type="PANTHER" id="PTHR24223">
    <property type="entry name" value="ATP-BINDING CASSETTE SUB-FAMILY C"/>
    <property type="match status" value="1"/>
</dbReference>
<keyword evidence="8 11" id="KW-1133">Transmembrane helix</keyword>
<dbReference type="GO" id="GO:0140359">
    <property type="term" value="F:ABC-type transporter activity"/>
    <property type="evidence" value="ECO:0007669"/>
    <property type="project" value="InterPro"/>
</dbReference>
<evidence type="ECO:0000256" key="5">
    <source>
        <dbReference type="ARBA" id="ARBA00022737"/>
    </source>
</evidence>
<feature type="transmembrane region" description="Helical" evidence="11">
    <location>
        <begin position="316"/>
        <end position="345"/>
    </location>
</feature>
<evidence type="ECO:0000256" key="4">
    <source>
        <dbReference type="ARBA" id="ARBA00022692"/>
    </source>
</evidence>
<comment type="similarity">
    <text evidence="2">Belongs to the ABC transporter superfamily. ABCC family. Conjugate transporter (TC 3.A.1.208) subfamily.</text>
</comment>
<keyword evidence="4 11" id="KW-0812">Transmembrane</keyword>
<dbReference type="SUPFAM" id="SSF52540">
    <property type="entry name" value="P-loop containing nucleoside triphosphate hydrolases"/>
    <property type="match status" value="1"/>
</dbReference>
<dbReference type="EMBL" id="HBEC01007384">
    <property type="protein sequence ID" value="CAD8283305.1"/>
    <property type="molecule type" value="Transcribed_RNA"/>
</dbReference>
<dbReference type="InterPro" id="IPR050173">
    <property type="entry name" value="ABC_transporter_C-like"/>
</dbReference>
<evidence type="ECO:0000259" key="12">
    <source>
        <dbReference type="PROSITE" id="PS50893"/>
    </source>
</evidence>
<feature type="region of interest" description="Disordered" evidence="10">
    <location>
        <begin position="76"/>
        <end position="96"/>
    </location>
</feature>
<accession>A0A7R9V2U7</accession>
<keyword evidence="9 11" id="KW-0472">Membrane</keyword>
<dbReference type="Pfam" id="PF00664">
    <property type="entry name" value="ABC_membrane"/>
    <property type="match status" value="1"/>
</dbReference>
<sequence length="1040" mass="108559">MPAATGGSALSWSASCPGQCCGIICPGGCNVCPCGRNTCPCCSGSCSAVALASEWCDADGVMPGCGVGIELAYGEGPPDGPPEVPVPPTTANAPPSTPLQVKLPGCEPPGCEPPDCDGTAKGGSGSGGGKATDMKADLQVLPSAAVPQKGGRKDVTGTAVVAGAAGTLTGLEAREEGAVSIKVVWKYALAGGLWYAWVFMFLLYGSEQVMRVWTDRWVGVWFSNPFDLPNGFYIGIYALFTLTFAGLTFWRSLAFRYMCVKASVGTHNDLLTHILRLPKAFFDSNPSGRILNRFSRDTDIMDVTLSMSLSQFTNTVAILVANLILIAIATKWFAIVLPPLLIGYFCIQRYYIPSARELQRIESITRSPIYGKFGEALSGVPTIRAYRKEAHFTKVSDRLMEVNADGYVTLKLTASWLAMRLDFVGILIIAGTGALCIEGGLDPSLAGLALLYALELTRYLKQCTNMASQSESNLTSVERIMEYLEPEPEAPPDTTPDVLATMPPKWPAEGGISVVDLEMRYRPDMPLVLQGVSFDVAPGAKVGLVGRTGSGKSSILLALFRIVEPCGGSVYIDGVDVARVGVRHLRSKMSIIPQDPFMYKGSVRRNLDPLEEHTDDELWVVLEQVGLKATMSALETKLDHAVVDGGSNFSLGQRQLFCMARAMLRNTKILMMDEATASVDLESDEAIQKAIRGMFADVTMITIAHRLNTIMDSDQVVVLDQGRVVENGEPHSLLQNPGGSFSGFVDSTGRSSSRFLRTLASQASMRRSTRLSTFSRLPSSLAAGSSSKQLLREESDLSAASDTSGGASGAGAGGAVSSLANQPLRERTVHEGDEGGDGDGGEGGAAAARVAGSEAAEGVEQKAEVAEQKLKVAEQKLEEAKQKLEGIKKKPTAAEQQVEVADQKLEEAKHNLAAVEQKPAKASGQAHQTPAPTDEAGGALAEAQARGGAYGGSADRSGDGANAGAGDASPDDVHVHVGAAAGSAAEPAAEPSGASAPAAGAGTGSASEPGAAPAPAAPASAAGATSSLEASPFAPAAKQP</sequence>
<dbReference type="InterPro" id="IPR003439">
    <property type="entry name" value="ABC_transporter-like_ATP-bd"/>
</dbReference>
<dbReference type="AlphaFoldDB" id="A0A7R9V2U7"/>
<evidence type="ECO:0000256" key="7">
    <source>
        <dbReference type="ARBA" id="ARBA00022840"/>
    </source>
</evidence>
<comment type="subcellular location">
    <subcellularLocation>
        <location evidence="1">Vacuole membrane</location>
        <topology evidence="1">Multi-pass membrane protein</topology>
    </subcellularLocation>
</comment>
<evidence type="ECO:0000313" key="14">
    <source>
        <dbReference type="EMBL" id="CAD8283305.1"/>
    </source>
</evidence>
<evidence type="ECO:0000256" key="3">
    <source>
        <dbReference type="ARBA" id="ARBA00022448"/>
    </source>
</evidence>
<dbReference type="PANTHER" id="PTHR24223:SF443">
    <property type="entry name" value="MULTIDRUG-RESISTANCE LIKE PROTEIN 1, ISOFORM I"/>
    <property type="match status" value="1"/>
</dbReference>
<name>A0A7R9V2U7_9CHLO</name>
<feature type="compositionally biased region" description="Basic and acidic residues" evidence="10">
    <location>
        <begin position="901"/>
        <end position="910"/>
    </location>
</feature>
<feature type="transmembrane region" description="Helical" evidence="11">
    <location>
        <begin position="184"/>
        <end position="204"/>
    </location>
</feature>
<evidence type="ECO:0000256" key="10">
    <source>
        <dbReference type="SAM" id="MobiDB-lite"/>
    </source>
</evidence>
<gene>
    <name evidence="14" type="ORF">CEUR00632_LOCUS3340</name>
</gene>
<keyword evidence="6" id="KW-0547">Nucleotide-binding</keyword>
<feature type="domain" description="ABC transporter" evidence="12">
    <location>
        <begin position="512"/>
        <end position="746"/>
    </location>
</feature>
<evidence type="ECO:0000256" key="6">
    <source>
        <dbReference type="ARBA" id="ARBA00022741"/>
    </source>
</evidence>
<feature type="region of interest" description="Disordered" evidence="10">
    <location>
        <begin position="884"/>
        <end position="1040"/>
    </location>
</feature>
<dbReference type="SMART" id="SM00382">
    <property type="entry name" value="AAA"/>
    <property type="match status" value="1"/>
</dbReference>
<dbReference type="Gene3D" id="1.20.1560.10">
    <property type="entry name" value="ABC transporter type 1, transmembrane domain"/>
    <property type="match status" value="1"/>
</dbReference>
<dbReference type="InterPro" id="IPR017871">
    <property type="entry name" value="ABC_transporter-like_CS"/>
</dbReference>
<evidence type="ECO:0000256" key="11">
    <source>
        <dbReference type="SAM" id="Phobius"/>
    </source>
</evidence>